<dbReference type="InterPro" id="IPR026444">
    <property type="entry name" value="Secre_tail"/>
</dbReference>
<dbReference type="InterPro" id="IPR011050">
    <property type="entry name" value="Pectin_lyase_fold/virulence"/>
</dbReference>
<keyword evidence="1 2" id="KW-0732">Signal</keyword>
<accession>G8R3X9</accession>
<dbReference type="Proteomes" id="UP000005631">
    <property type="component" value="Chromosome"/>
</dbReference>
<dbReference type="Pfam" id="PF18962">
    <property type="entry name" value="Por_Secre_tail"/>
    <property type="match status" value="1"/>
</dbReference>
<evidence type="ECO:0000259" key="3">
    <source>
        <dbReference type="Pfam" id="PF18962"/>
    </source>
</evidence>
<evidence type="ECO:0000313" key="5">
    <source>
        <dbReference type="Proteomes" id="UP000005631"/>
    </source>
</evidence>
<dbReference type="SUPFAM" id="SSF51126">
    <property type="entry name" value="Pectin lyase-like"/>
    <property type="match status" value="1"/>
</dbReference>
<gene>
    <name evidence="4" type="ordered locus">Oweho_1001</name>
</gene>
<dbReference type="AlphaFoldDB" id="G8R3X9"/>
<evidence type="ECO:0000313" key="4">
    <source>
        <dbReference type="EMBL" id="AEV32011.1"/>
    </source>
</evidence>
<dbReference type="STRING" id="926562.Oweho_1001"/>
<reference evidence="4 5" key="1">
    <citation type="journal article" date="2012" name="Stand. Genomic Sci.">
        <title>Genome sequence of the orange-pigmented seawater bacterium Owenweeksia hongkongensis type strain (UST20020801(T)).</title>
        <authorList>
            <person name="Riedel T."/>
            <person name="Held B."/>
            <person name="Nolan M."/>
            <person name="Lucas S."/>
            <person name="Lapidus A."/>
            <person name="Tice H."/>
            <person name="Del Rio T.G."/>
            <person name="Cheng J.F."/>
            <person name="Han C."/>
            <person name="Tapia R."/>
            <person name="Goodwin L.A."/>
            <person name="Pitluck S."/>
            <person name="Liolios K."/>
            <person name="Mavromatis K."/>
            <person name="Pagani I."/>
            <person name="Ivanova N."/>
            <person name="Mikhailova N."/>
            <person name="Pati A."/>
            <person name="Chen A."/>
            <person name="Palaniappan K."/>
            <person name="Rohde M."/>
            <person name="Tindall B.J."/>
            <person name="Detter J.C."/>
            <person name="Goker M."/>
            <person name="Woyke T."/>
            <person name="Bristow J."/>
            <person name="Eisen J.A."/>
            <person name="Markowitz V."/>
            <person name="Hugenholtz P."/>
            <person name="Klenk H.P."/>
            <person name="Kyrpides N.C."/>
        </authorList>
    </citation>
    <scope>NUCLEOTIDE SEQUENCE</scope>
    <source>
        <strain evidence="5">DSM 17368 / JCM 12287 / NRRL B-23963</strain>
    </source>
</reference>
<evidence type="ECO:0000256" key="1">
    <source>
        <dbReference type="ARBA" id="ARBA00022729"/>
    </source>
</evidence>
<protein>
    <recommendedName>
        <fullName evidence="3">Secretion system C-terminal sorting domain-containing protein</fullName>
    </recommendedName>
</protein>
<dbReference type="PATRIC" id="fig|926562.3.peg.1016"/>
<sequence>MRKALLTLSLAAAAFLGNAQTIIYVDKDATGMNNGVSWASAYTSLEKALNDNTVTGAEIWIAEGTYTPSYSYTFFDIRLGEKLYGGFNGTETSLGQRNPELYKTILSGDINGDDANNVFTDNAPRIIRVIPYDPTGTLNDEEVVVLDGLTISDAYSTTDAGGGIGTDYPGVRQKGLRINGCIFENNTALYQSAFNFYTSHEAPVLEVSNSIFRNNVSHQAYLLEFRVNSVIGNAKKATFINNLFENNTTGSAVTSGGGIGGRFVNLTVGTFDIQYTNNTFVGNKNDAANFNKCLFVLERGGSANADIIIDFDNNLFYENEHIDNIAMDNNSNSSTKYVGANCLNNGGDWNQLNSFVGSTVSSTSPFEDYAAGDFRPTVAYATQGDSASYESTWTNVDLAGEERRDAVTGSIAIGAYQPRVSGVSLVERASVDLTIYPNPATNYLTITQTEDITEVAIYNMFGQRMLSQQNDFGATMKLDIADLPAGTYLMQANTLQGPQAVQFVKR</sequence>
<dbReference type="HOGENOM" id="CLU_538450_0_0_10"/>
<dbReference type="eggNOG" id="COG4886">
    <property type="taxonomic scope" value="Bacteria"/>
</dbReference>
<proteinExistence type="predicted"/>
<name>G8R3X9_OWEHD</name>
<feature type="domain" description="Secretion system C-terminal sorting" evidence="3">
    <location>
        <begin position="435"/>
        <end position="495"/>
    </location>
</feature>
<organism evidence="4 5">
    <name type="scientific">Owenweeksia hongkongensis (strain DSM 17368 / CIP 108786 / JCM 12287 / NRRL B-23963 / UST20020801)</name>
    <dbReference type="NCBI Taxonomy" id="926562"/>
    <lineage>
        <taxon>Bacteria</taxon>
        <taxon>Pseudomonadati</taxon>
        <taxon>Bacteroidota</taxon>
        <taxon>Flavobacteriia</taxon>
        <taxon>Flavobacteriales</taxon>
        <taxon>Owenweeksiaceae</taxon>
        <taxon>Owenweeksia</taxon>
    </lineage>
</organism>
<evidence type="ECO:0000256" key="2">
    <source>
        <dbReference type="SAM" id="SignalP"/>
    </source>
</evidence>
<dbReference type="RefSeq" id="WP_014201371.1">
    <property type="nucleotide sequence ID" value="NC_016599.1"/>
</dbReference>
<keyword evidence="5" id="KW-1185">Reference proteome</keyword>
<dbReference type="NCBIfam" id="TIGR04183">
    <property type="entry name" value="Por_Secre_tail"/>
    <property type="match status" value="1"/>
</dbReference>
<feature type="chain" id="PRO_5003514263" description="Secretion system C-terminal sorting domain-containing protein" evidence="2">
    <location>
        <begin position="20"/>
        <end position="506"/>
    </location>
</feature>
<dbReference type="KEGG" id="oho:Oweho_1001"/>
<dbReference type="EMBL" id="CP003156">
    <property type="protein sequence ID" value="AEV32011.1"/>
    <property type="molecule type" value="Genomic_DNA"/>
</dbReference>
<feature type="signal peptide" evidence="2">
    <location>
        <begin position="1"/>
        <end position="19"/>
    </location>
</feature>
<dbReference type="OrthoDB" id="8901262at2"/>